<comment type="caution">
    <text evidence="4">The sequence shown here is derived from an EMBL/GenBank/DDBJ whole genome shotgun (WGS) entry which is preliminary data.</text>
</comment>
<dbReference type="PANTHER" id="PTHR32309">
    <property type="entry name" value="TYROSINE-PROTEIN KINASE"/>
    <property type="match status" value="1"/>
</dbReference>
<sequence>MSEPDKTPAEDMAPEDANTASEASADGAAQVPNNSESESPSLIERAARRFDFGSFIARPDPLPADVAAKAAASGKARRIVRNDNAAKPGGEPEPAASVPASAAPHPRRRASDFAPAPADPAPVAVAAVEPVPEVVEEPVVFSGTRHPIDRDSLAEHGLIVPEGAVTALLEEFRIVKRQVLPQAAELRRKKAGPAAQRVLISSPHPGEGKTYCALNLALSIAAEKESEVLLVDADFAKPSVLSMLGLPGGRGLMDALMDETLDVVDCVLGTDIPGLWVLPAGEDTNTDSEYLSSSRTKRVLDRLTQGAPQRIVIFDSPPALAASPAAELAKHVGQAIVIVRADRTGQGALDDAIKLLDGCPNVQLLLNGAQFSPSGRRFGSYYGYKD</sequence>
<name>A0ABT0A924_9SPHN</name>
<dbReference type="InterPro" id="IPR050445">
    <property type="entry name" value="Bact_polysacc_biosynth/exp"/>
</dbReference>
<dbReference type="PANTHER" id="PTHR32309:SF31">
    <property type="entry name" value="CAPSULAR EXOPOLYSACCHARIDE FAMILY"/>
    <property type="match status" value="1"/>
</dbReference>
<keyword evidence="1" id="KW-0547">Nucleotide-binding</keyword>
<reference evidence="4" key="1">
    <citation type="submission" date="2022-03" db="EMBL/GenBank/DDBJ databases">
        <title>Identification of a novel bacterium isolated from mangrove sediments.</title>
        <authorList>
            <person name="Pan X."/>
        </authorList>
    </citation>
    <scope>NUCLEOTIDE SEQUENCE</scope>
    <source>
        <strain evidence="4">B2637</strain>
    </source>
</reference>
<dbReference type="InterPro" id="IPR005702">
    <property type="entry name" value="Wzc-like_C"/>
</dbReference>
<organism evidence="4 5">
    <name type="scientific">Novosphingobium mangrovi</name>
    <name type="common">ex Hu et al. 2023</name>
    <dbReference type="NCBI Taxonomy" id="2930094"/>
    <lineage>
        <taxon>Bacteria</taxon>
        <taxon>Pseudomonadati</taxon>
        <taxon>Pseudomonadota</taxon>
        <taxon>Alphaproteobacteria</taxon>
        <taxon>Sphingomonadales</taxon>
        <taxon>Sphingomonadaceae</taxon>
        <taxon>Novosphingobium</taxon>
    </lineage>
</organism>
<dbReference type="Gene3D" id="3.40.50.300">
    <property type="entry name" value="P-loop containing nucleotide triphosphate hydrolases"/>
    <property type="match status" value="1"/>
</dbReference>
<dbReference type="InterPro" id="IPR027417">
    <property type="entry name" value="P-loop_NTPase"/>
</dbReference>
<keyword evidence="5" id="KW-1185">Reference proteome</keyword>
<evidence type="ECO:0000256" key="3">
    <source>
        <dbReference type="SAM" id="MobiDB-lite"/>
    </source>
</evidence>
<keyword evidence="2" id="KW-0067">ATP-binding</keyword>
<gene>
    <name evidence="4" type="ORF">MTR65_03305</name>
</gene>
<protein>
    <submittedName>
        <fullName evidence="4">AAA family ATPase</fullName>
    </submittedName>
</protein>
<dbReference type="CDD" id="cd05387">
    <property type="entry name" value="BY-kinase"/>
    <property type="match status" value="1"/>
</dbReference>
<dbReference type="EMBL" id="JALHAT010000003">
    <property type="protein sequence ID" value="MCJ1959708.1"/>
    <property type="molecule type" value="Genomic_DNA"/>
</dbReference>
<dbReference type="SUPFAM" id="SSF52540">
    <property type="entry name" value="P-loop containing nucleoside triphosphate hydrolases"/>
    <property type="match status" value="1"/>
</dbReference>
<evidence type="ECO:0000313" key="5">
    <source>
        <dbReference type="Proteomes" id="UP001162802"/>
    </source>
</evidence>
<feature type="region of interest" description="Disordered" evidence="3">
    <location>
        <begin position="1"/>
        <end position="119"/>
    </location>
</feature>
<feature type="compositionally biased region" description="Low complexity" evidence="3">
    <location>
        <begin position="64"/>
        <end position="74"/>
    </location>
</feature>
<evidence type="ECO:0000256" key="2">
    <source>
        <dbReference type="ARBA" id="ARBA00022840"/>
    </source>
</evidence>
<evidence type="ECO:0000256" key="1">
    <source>
        <dbReference type="ARBA" id="ARBA00022741"/>
    </source>
</evidence>
<accession>A0ABT0A924</accession>
<feature type="compositionally biased region" description="Polar residues" evidence="3">
    <location>
        <begin position="31"/>
        <end position="40"/>
    </location>
</feature>
<evidence type="ECO:0000313" key="4">
    <source>
        <dbReference type="EMBL" id="MCJ1959708.1"/>
    </source>
</evidence>
<dbReference type="Proteomes" id="UP001162802">
    <property type="component" value="Unassembled WGS sequence"/>
</dbReference>
<proteinExistence type="predicted"/>
<feature type="compositionally biased region" description="Low complexity" evidence="3">
    <location>
        <begin position="85"/>
        <end position="104"/>
    </location>
</feature>